<dbReference type="InterPro" id="IPR038157">
    <property type="entry name" value="FeoA_core_dom"/>
</dbReference>
<dbReference type="AlphaFoldDB" id="A0A938XXV1"/>
<organism evidence="3 4">
    <name type="scientific">Halanaerobacter jeridensis</name>
    <dbReference type="NCBI Taxonomy" id="706427"/>
    <lineage>
        <taxon>Bacteria</taxon>
        <taxon>Bacillati</taxon>
        <taxon>Bacillota</taxon>
        <taxon>Clostridia</taxon>
        <taxon>Halanaerobiales</taxon>
        <taxon>Halobacteroidaceae</taxon>
        <taxon>Halanaerobacter</taxon>
    </lineage>
</organism>
<dbReference type="Gene3D" id="2.30.30.90">
    <property type="match status" value="1"/>
</dbReference>
<name>A0A938XXV1_9FIRM</name>
<dbReference type="SMART" id="SM00899">
    <property type="entry name" value="FeoA"/>
    <property type="match status" value="1"/>
</dbReference>
<dbReference type="InterPro" id="IPR007167">
    <property type="entry name" value="Fe-transptr_FeoA-like"/>
</dbReference>
<protein>
    <submittedName>
        <fullName evidence="3">Ferrous iron transport protein A</fullName>
    </submittedName>
</protein>
<dbReference type="PANTHER" id="PTHR43151:SF1">
    <property type="entry name" value="SSR2333 PROTEIN"/>
    <property type="match status" value="1"/>
</dbReference>
<feature type="domain" description="Ferrous iron transporter FeoA-like" evidence="2">
    <location>
        <begin position="4"/>
        <end position="76"/>
    </location>
</feature>
<evidence type="ECO:0000313" key="4">
    <source>
        <dbReference type="Proteomes" id="UP000774000"/>
    </source>
</evidence>
<dbReference type="PANTHER" id="PTHR43151">
    <property type="entry name" value="FEOA FAMILY PROTEIN"/>
    <property type="match status" value="1"/>
</dbReference>
<evidence type="ECO:0000313" key="3">
    <source>
        <dbReference type="EMBL" id="MBM7557657.1"/>
    </source>
</evidence>
<dbReference type="Pfam" id="PF04023">
    <property type="entry name" value="FeoA"/>
    <property type="match status" value="1"/>
</dbReference>
<sequence length="77" mass="8205">MKKMTLHQLNADQAGTVLEINGGCGLEEKLNNLGIRPGKEIVKINESFIGGPVTVQIDHTKVAVGHGMAEKIIVEVA</sequence>
<gene>
    <name evidence="3" type="ORF">JOC47_002523</name>
</gene>
<dbReference type="InterPro" id="IPR008988">
    <property type="entry name" value="Transcriptional_repressor_C"/>
</dbReference>
<accession>A0A938XXV1</accession>
<dbReference type="Proteomes" id="UP000774000">
    <property type="component" value="Unassembled WGS sequence"/>
</dbReference>
<evidence type="ECO:0000259" key="2">
    <source>
        <dbReference type="SMART" id="SM00899"/>
    </source>
</evidence>
<dbReference type="GO" id="GO:0046914">
    <property type="term" value="F:transition metal ion binding"/>
    <property type="evidence" value="ECO:0007669"/>
    <property type="project" value="InterPro"/>
</dbReference>
<keyword evidence="4" id="KW-1185">Reference proteome</keyword>
<dbReference type="RefSeq" id="WP_204702405.1">
    <property type="nucleotide sequence ID" value="NZ_JAFBDQ010000015.1"/>
</dbReference>
<keyword evidence="1" id="KW-0408">Iron</keyword>
<evidence type="ECO:0000256" key="1">
    <source>
        <dbReference type="ARBA" id="ARBA00023004"/>
    </source>
</evidence>
<proteinExistence type="predicted"/>
<dbReference type="EMBL" id="JAFBDQ010000015">
    <property type="protein sequence ID" value="MBM7557657.1"/>
    <property type="molecule type" value="Genomic_DNA"/>
</dbReference>
<dbReference type="SUPFAM" id="SSF50037">
    <property type="entry name" value="C-terminal domain of transcriptional repressors"/>
    <property type="match status" value="1"/>
</dbReference>
<reference evidence="3" key="1">
    <citation type="submission" date="2021-01" db="EMBL/GenBank/DDBJ databases">
        <title>Genomic Encyclopedia of Type Strains, Phase IV (KMG-IV): sequencing the most valuable type-strain genomes for metagenomic binning, comparative biology and taxonomic classification.</title>
        <authorList>
            <person name="Goeker M."/>
        </authorList>
    </citation>
    <scope>NUCLEOTIDE SEQUENCE</scope>
    <source>
        <strain evidence="3">DSM 23230</strain>
    </source>
</reference>
<comment type="caution">
    <text evidence="3">The sequence shown here is derived from an EMBL/GenBank/DDBJ whole genome shotgun (WGS) entry which is preliminary data.</text>
</comment>
<dbReference type="InterPro" id="IPR053184">
    <property type="entry name" value="FeoA-like"/>
</dbReference>